<dbReference type="Gene3D" id="1.25.40.20">
    <property type="entry name" value="Ankyrin repeat-containing domain"/>
    <property type="match status" value="2"/>
</dbReference>
<evidence type="ECO:0000256" key="2">
    <source>
        <dbReference type="ARBA" id="ARBA00023043"/>
    </source>
</evidence>
<evidence type="ECO:0000256" key="4">
    <source>
        <dbReference type="SAM" id="MobiDB-lite"/>
    </source>
</evidence>
<evidence type="ECO:0000313" key="6">
    <source>
        <dbReference type="Proteomes" id="UP001175000"/>
    </source>
</evidence>
<dbReference type="PANTHER" id="PTHR24198:SF165">
    <property type="entry name" value="ANKYRIN REPEAT-CONTAINING PROTEIN-RELATED"/>
    <property type="match status" value="1"/>
</dbReference>
<name>A0AA40CC97_9PEZI</name>
<dbReference type="EMBL" id="JAULSU010000001">
    <property type="protein sequence ID" value="KAK0632885.1"/>
    <property type="molecule type" value="Genomic_DNA"/>
</dbReference>
<comment type="caution">
    <text evidence="5">The sequence shown here is derived from an EMBL/GenBank/DDBJ whole genome shotgun (WGS) entry which is preliminary data.</text>
</comment>
<reference evidence="5" key="1">
    <citation type="submission" date="2023-06" db="EMBL/GenBank/DDBJ databases">
        <title>Genome-scale phylogeny and comparative genomics of the fungal order Sordariales.</title>
        <authorList>
            <consortium name="Lawrence Berkeley National Laboratory"/>
            <person name="Hensen N."/>
            <person name="Bonometti L."/>
            <person name="Westerberg I."/>
            <person name="Brannstrom I.O."/>
            <person name="Guillou S."/>
            <person name="Cros-Aarteil S."/>
            <person name="Calhoun S."/>
            <person name="Haridas S."/>
            <person name="Kuo A."/>
            <person name="Mondo S."/>
            <person name="Pangilinan J."/>
            <person name="Riley R."/>
            <person name="Labutti K."/>
            <person name="Andreopoulos B."/>
            <person name="Lipzen A."/>
            <person name="Chen C."/>
            <person name="Yanf M."/>
            <person name="Daum C."/>
            <person name="Ng V."/>
            <person name="Clum A."/>
            <person name="Steindorff A."/>
            <person name="Ohm R."/>
            <person name="Martin F."/>
            <person name="Silar P."/>
            <person name="Natvig D."/>
            <person name="Lalanne C."/>
            <person name="Gautier V."/>
            <person name="Ament-Velasquez S.L."/>
            <person name="Kruys A."/>
            <person name="Hutchinson M.I."/>
            <person name="Powell A.J."/>
            <person name="Barry K."/>
            <person name="Miller A.N."/>
            <person name="Grigoriev I.V."/>
            <person name="Debuchy R."/>
            <person name="Gladieux P."/>
            <person name="Thoren M.H."/>
            <person name="Johannesson H."/>
        </authorList>
    </citation>
    <scope>NUCLEOTIDE SEQUENCE</scope>
    <source>
        <strain evidence="5">CBS 606.72</strain>
    </source>
</reference>
<evidence type="ECO:0000256" key="3">
    <source>
        <dbReference type="PROSITE-ProRule" id="PRU00023"/>
    </source>
</evidence>
<organism evidence="5 6">
    <name type="scientific">Immersiella caudata</name>
    <dbReference type="NCBI Taxonomy" id="314043"/>
    <lineage>
        <taxon>Eukaryota</taxon>
        <taxon>Fungi</taxon>
        <taxon>Dikarya</taxon>
        <taxon>Ascomycota</taxon>
        <taxon>Pezizomycotina</taxon>
        <taxon>Sordariomycetes</taxon>
        <taxon>Sordariomycetidae</taxon>
        <taxon>Sordariales</taxon>
        <taxon>Lasiosphaeriaceae</taxon>
        <taxon>Immersiella</taxon>
    </lineage>
</organism>
<dbReference type="InterPro" id="IPR002110">
    <property type="entry name" value="Ankyrin_rpt"/>
</dbReference>
<dbReference type="SMART" id="SM00248">
    <property type="entry name" value="ANK"/>
    <property type="match status" value="2"/>
</dbReference>
<proteinExistence type="predicted"/>
<dbReference type="Proteomes" id="UP001175000">
    <property type="component" value="Unassembled WGS sequence"/>
</dbReference>
<keyword evidence="6" id="KW-1185">Reference proteome</keyword>
<sequence length="125" mass="13540">MSNDKIVDLLLSKGAEINEKNNSGQTVLHFVASKTNLDLARKLLDQKPPASARVRDKRGQYALHRAAAVGSVPMVNLLIKAKSPLNATDNSGYTALHHAVAEGHGRRRDGQEGFGWATRVSSCPR</sequence>
<dbReference type="InterPro" id="IPR036770">
    <property type="entry name" value="Ankyrin_rpt-contain_sf"/>
</dbReference>
<dbReference type="PROSITE" id="PS50297">
    <property type="entry name" value="ANK_REP_REGION"/>
    <property type="match status" value="1"/>
</dbReference>
<dbReference type="PROSITE" id="PS50088">
    <property type="entry name" value="ANK_REPEAT"/>
    <property type="match status" value="1"/>
</dbReference>
<dbReference type="Pfam" id="PF12796">
    <property type="entry name" value="Ank_2"/>
    <property type="match status" value="1"/>
</dbReference>
<keyword evidence="1" id="KW-0677">Repeat</keyword>
<feature type="repeat" description="ANK" evidence="3">
    <location>
        <begin position="58"/>
        <end position="90"/>
    </location>
</feature>
<feature type="region of interest" description="Disordered" evidence="4">
    <location>
        <begin position="102"/>
        <end position="125"/>
    </location>
</feature>
<accession>A0AA40CC97</accession>
<protein>
    <submittedName>
        <fullName evidence="5">Ankyrin repeat-containing domain protein</fullName>
    </submittedName>
</protein>
<gene>
    <name evidence="5" type="ORF">B0T14DRAFT_47241</name>
</gene>
<dbReference type="SUPFAM" id="SSF48403">
    <property type="entry name" value="Ankyrin repeat"/>
    <property type="match status" value="1"/>
</dbReference>
<feature type="compositionally biased region" description="Basic and acidic residues" evidence="4">
    <location>
        <begin position="102"/>
        <end position="111"/>
    </location>
</feature>
<keyword evidence="2 3" id="KW-0040">ANK repeat</keyword>
<evidence type="ECO:0000256" key="1">
    <source>
        <dbReference type="ARBA" id="ARBA00022737"/>
    </source>
</evidence>
<dbReference type="AlphaFoldDB" id="A0AA40CC97"/>
<dbReference type="PANTHER" id="PTHR24198">
    <property type="entry name" value="ANKYRIN REPEAT AND PROTEIN KINASE DOMAIN-CONTAINING PROTEIN"/>
    <property type="match status" value="1"/>
</dbReference>
<evidence type="ECO:0000313" key="5">
    <source>
        <dbReference type="EMBL" id="KAK0632885.1"/>
    </source>
</evidence>